<dbReference type="InterPro" id="IPR006103">
    <property type="entry name" value="Glyco_hydro_2_cat"/>
</dbReference>
<dbReference type="InterPro" id="IPR017853">
    <property type="entry name" value="GH"/>
</dbReference>
<evidence type="ECO:0000256" key="4">
    <source>
        <dbReference type="SAM" id="SignalP"/>
    </source>
</evidence>
<dbReference type="PANTHER" id="PTHR42732:SF2">
    <property type="entry name" value="BETA-MANNOSIDASE"/>
    <property type="match status" value="1"/>
</dbReference>
<feature type="domain" description="Glycoside hydrolase family 2 immunoglobulin-like beta-sandwich" evidence="5">
    <location>
        <begin position="213"/>
        <end position="305"/>
    </location>
</feature>
<dbReference type="EMBL" id="FQUC01000003">
    <property type="protein sequence ID" value="SHF02490.1"/>
    <property type="molecule type" value="Genomic_DNA"/>
</dbReference>
<organism evidence="8 9">
    <name type="scientific">Dysgonomonas macrotermitis</name>
    <dbReference type="NCBI Taxonomy" id="1346286"/>
    <lineage>
        <taxon>Bacteria</taxon>
        <taxon>Pseudomonadati</taxon>
        <taxon>Bacteroidota</taxon>
        <taxon>Bacteroidia</taxon>
        <taxon>Bacteroidales</taxon>
        <taxon>Dysgonomonadaceae</taxon>
        <taxon>Dysgonomonas</taxon>
    </lineage>
</organism>
<sequence>MKIKLLVILFFASALGLSAQWKPAGDKIKTDWANKIDVNNVLPEYPRPIMERSDWQNLNGLWEYAILPLGQTEPARFDGKILVPFAVESSLSGVQKELGKEKELWYKRTFSVPSNWKGKQILLHFGAVDWKTEVFLNDVKIGSHKGGYTPFSFNITPYLSSGEQKLVVKVWDPTTDGYQPVGKQNTKPEGIWYTPVSGIWQTVWLEPVNNKHIVAIKAIPDIDSKKMTIDICTEGTSFGDIIEVVVKDGNSQVAISKAAVGQPLEIALANPKLWSPESPFLYDVDINLYSNDKLCDNVKSYSAMRKVSMKRDNNGIVRLQLNNKDYFQFGPLDQGWWPDGLYTAPTDEALIYDIQKTKDFGFNMIRKHVKVEPARWYTHCDRMGILVWQDMPNGDRSPQWQNRNYFNGSEHIRTAESEANYRKEWKEIIDYLISYPSIVTWVPFNEAWGQFKTQEIAEWTKAYDPSRLVNPASGGNHYRTGDMLDLHNYPGPEMYLYDAERATVLGEYGGIGLPLQGHLWQPDKNWGYVQFKNSKEVTDEYIKYAEMLKKMIRSGFSAAVYTQTTDVEGEVNGLITYDRKVIKLEEARTRKVNLEICNILTSDK</sequence>
<evidence type="ECO:0000313" key="9">
    <source>
        <dbReference type="Proteomes" id="UP000184480"/>
    </source>
</evidence>
<dbReference type="RefSeq" id="WP_062177374.1">
    <property type="nucleotide sequence ID" value="NZ_BBXL01000003.1"/>
</dbReference>
<dbReference type="Gene3D" id="2.60.40.10">
    <property type="entry name" value="Immunoglobulins"/>
    <property type="match status" value="1"/>
</dbReference>
<evidence type="ECO:0000256" key="3">
    <source>
        <dbReference type="ARBA" id="ARBA00023295"/>
    </source>
</evidence>
<keyword evidence="9" id="KW-1185">Reference proteome</keyword>
<comment type="similarity">
    <text evidence="1">Belongs to the glycosyl hydrolase 2 family.</text>
</comment>
<dbReference type="InterPro" id="IPR008979">
    <property type="entry name" value="Galactose-bd-like_sf"/>
</dbReference>
<dbReference type="Pfam" id="PF02836">
    <property type="entry name" value="Glyco_hydro_2_C"/>
    <property type="match status" value="1"/>
</dbReference>
<dbReference type="SUPFAM" id="SSF49303">
    <property type="entry name" value="beta-Galactosidase/glucuronidase domain"/>
    <property type="match status" value="1"/>
</dbReference>
<feature type="domain" description="Glycoside hydrolase family 2 catalytic" evidence="6">
    <location>
        <begin position="348"/>
        <end position="474"/>
    </location>
</feature>
<dbReference type="OrthoDB" id="9801077at2"/>
<dbReference type="Proteomes" id="UP000184480">
    <property type="component" value="Unassembled WGS sequence"/>
</dbReference>
<evidence type="ECO:0000256" key="2">
    <source>
        <dbReference type="ARBA" id="ARBA00022801"/>
    </source>
</evidence>
<dbReference type="InterPro" id="IPR013783">
    <property type="entry name" value="Ig-like_fold"/>
</dbReference>
<evidence type="ECO:0000259" key="5">
    <source>
        <dbReference type="Pfam" id="PF00703"/>
    </source>
</evidence>
<dbReference type="PANTHER" id="PTHR42732">
    <property type="entry name" value="BETA-GALACTOSIDASE"/>
    <property type="match status" value="1"/>
</dbReference>
<dbReference type="GO" id="GO:0004553">
    <property type="term" value="F:hydrolase activity, hydrolyzing O-glycosyl compounds"/>
    <property type="evidence" value="ECO:0007669"/>
    <property type="project" value="InterPro"/>
</dbReference>
<accession>A0A1M4Y9X6</accession>
<dbReference type="InterPro" id="IPR006102">
    <property type="entry name" value="Ig-like_GH2"/>
</dbReference>
<dbReference type="AlphaFoldDB" id="A0A1M4Y9X6"/>
<dbReference type="InterPro" id="IPR051913">
    <property type="entry name" value="GH2_Domain-Containing"/>
</dbReference>
<name>A0A1M4Y9X6_9BACT</name>
<gene>
    <name evidence="8" type="ORF">SAMN05444362_103114</name>
</gene>
<dbReference type="SUPFAM" id="SSF49785">
    <property type="entry name" value="Galactose-binding domain-like"/>
    <property type="match status" value="1"/>
</dbReference>
<evidence type="ECO:0000313" key="8">
    <source>
        <dbReference type="EMBL" id="SHF02490.1"/>
    </source>
</evidence>
<feature type="signal peptide" evidence="4">
    <location>
        <begin position="1"/>
        <end position="19"/>
    </location>
</feature>
<feature type="chain" id="PRO_5009908409" evidence="4">
    <location>
        <begin position="20"/>
        <end position="604"/>
    </location>
</feature>
<evidence type="ECO:0000259" key="6">
    <source>
        <dbReference type="Pfam" id="PF02836"/>
    </source>
</evidence>
<reference evidence="9" key="1">
    <citation type="submission" date="2016-11" db="EMBL/GenBank/DDBJ databases">
        <authorList>
            <person name="Varghese N."/>
            <person name="Submissions S."/>
        </authorList>
    </citation>
    <scope>NUCLEOTIDE SEQUENCE [LARGE SCALE GENOMIC DNA]</scope>
    <source>
        <strain evidence="9">DSM 27370</strain>
    </source>
</reference>
<dbReference type="InterPro" id="IPR006104">
    <property type="entry name" value="Glyco_hydro_2_N"/>
</dbReference>
<evidence type="ECO:0000256" key="1">
    <source>
        <dbReference type="ARBA" id="ARBA00007401"/>
    </source>
</evidence>
<dbReference type="Pfam" id="PF02837">
    <property type="entry name" value="Glyco_hydro_2_N"/>
    <property type="match status" value="1"/>
</dbReference>
<keyword evidence="3" id="KW-0326">Glycosidase</keyword>
<dbReference type="Gene3D" id="3.20.20.80">
    <property type="entry name" value="Glycosidases"/>
    <property type="match status" value="1"/>
</dbReference>
<proteinExistence type="inferred from homology"/>
<evidence type="ECO:0000259" key="7">
    <source>
        <dbReference type="Pfam" id="PF02837"/>
    </source>
</evidence>
<keyword evidence="4" id="KW-0732">Signal</keyword>
<dbReference type="Gene3D" id="2.60.120.260">
    <property type="entry name" value="Galactose-binding domain-like"/>
    <property type="match status" value="1"/>
</dbReference>
<dbReference type="GO" id="GO:0005975">
    <property type="term" value="P:carbohydrate metabolic process"/>
    <property type="evidence" value="ECO:0007669"/>
    <property type="project" value="InterPro"/>
</dbReference>
<dbReference type="STRING" id="1346286.SAMN05444362_103114"/>
<feature type="domain" description="Glycosyl hydrolases family 2 sugar binding" evidence="7">
    <location>
        <begin position="103"/>
        <end position="173"/>
    </location>
</feature>
<protein>
    <submittedName>
        <fullName evidence="8">Glycosyl hydrolases family 2</fullName>
    </submittedName>
</protein>
<dbReference type="InterPro" id="IPR036156">
    <property type="entry name" value="Beta-gal/glucu_dom_sf"/>
</dbReference>
<keyword evidence="2 8" id="KW-0378">Hydrolase</keyword>
<dbReference type="SUPFAM" id="SSF51445">
    <property type="entry name" value="(Trans)glycosidases"/>
    <property type="match status" value="1"/>
</dbReference>
<dbReference type="Pfam" id="PF00703">
    <property type="entry name" value="Glyco_hydro_2"/>
    <property type="match status" value="1"/>
</dbReference>